<gene>
    <name evidence="2" type="ORF">PVK06_035135</name>
</gene>
<sequence>MASILLTSLCYSPVISRVSILCQIPTCRDHSGCFYIESVSGGCVKACALSRNQLTWQHKDRNIVQFAGSYLAALWNASRALDRIQGPSGSPTTGCSAFVRDDTGGFVSCRTGFTDGVLSPEAAELIAIHEALRWLSSMQVDNVVIESDCLSVVLGLNGASTSYSEIGHLVYSLCFLFNK</sequence>
<dbReference type="SUPFAM" id="SSF53098">
    <property type="entry name" value="Ribonuclease H-like"/>
    <property type="match status" value="1"/>
</dbReference>
<evidence type="ECO:0000259" key="1">
    <source>
        <dbReference type="Pfam" id="PF13456"/>
    </source>
</evidence>
<comment type="caution">
    <text evidence="2">The sequence shown here is derived from an EMBL/GenBank/DDBJ whole genome shotgun (WGS) entry which is preliminary data.</text>
</comment>
<protein>
    <recommendedName>
        <fullName evidence="1">RNase H type-1 domain-containing protein</fullName>
    </recommendedName>
</protein>
<dbReference type="Gene3D" id="3.30.420.10">
    <property type="entry name" value="Ribonuclease H-like superfamily/Ribonuclease H"/>
    <property type="match status" value="1"/>
</dbReference>
<dbReference type="InterPro" id="IPR052929">
    <property type="entry name" value="RNase_H-like_EbsB-rel"/>
</dbReference>
<accession>A0ABR0NJ31</accession>
<dbReference type="EMBL" id="JARKNE010000010">
    <property type="protein sequence ID" value="KAK5793953.1"/>
    <property type="molecule type" value="Genomic_DNA"/>
</dbReference>
<dbReference type="InterPro" id="IPR012337">
    <property type="entry name" value="RNaseH-like_sf"/>
</dbReference>
<proteinExistence type="predicted"/>
<dbReference type="InterPro" id="IPR044730">
    <property type="entry name" value="RNase_H-like_dom_plant"/>
</dbReference>
<keyword evidence="3" id="KW-1185">Reference proteome</keyword>
<name>A0ABR0NJ31_GOSAR</name>
<dbReference type="CDD" id="cd06222">
    <property type="entry name" value="RNase_H_like"/>
    <property type="match status" value="1"/>
</dbReference>
<dbReference type="InterPro" id="IPR036397">
    <property type="entry name" value="RNaseH_sf"/>
</dbReference>
<evidence type="ECO:0000313" key="3">
    <source>
        <dbReference type="Proteomes" id="UP001358586"/>
    </source>
</evidence>
<dbReference type="PANTHER" id="PTHR47074">
    <property type="entry name" value="BNAC02G40300D PROTEIN"/>
    <property type="match status" value="1"/>
</dbReference>
<dbReference type="PANTHER" id="PTHR47074:SF11">
    <property type="entry name" value="REVERSE TRANSCRIPTASE-LIKE PROTEIN"/>
    <property type="match status" value="1"/>
</dbReference>
<dbReference type="Proteomes" id="UP001358586">
    <property type="component" value="Chromosome 10"/>
</dbReference>
<feature type="domain" description="RNase H type-1" evidence="1">
    <location>
        <begin position="90"/>
        <end position="177"/>
    </location>
</feature>
<organism evidence="2 3">
    <name type="scientific">Gossypium arboreum</name>
    <name type="common">Tree cotton</name>
    <name type="synonym">Gossypium nanking</name>
    <dbReference type="NCBI Taxonomy" id="29729"/>
    <lineage>
        <taxon>Eukaryota</taxon>
        <taxon>Viridiplantae</taxon>
        <taxon>Streptophyta</taxon>
        <taxon>Embryophyta</taxon>
        <taxon>Tracheophyta</taxon>
        <taxon>Spermatophyta</taxon>
        <taxon>Magnoliopsida</taxon>
        <taxon>eudicotyledons</taxon>
        <taxon>Gunneridae</taxon>
        <taxon>Pentapetalae</taxon>
        <taxon>rosids</taxon>
        <taxon>malvids</taxon>
        <taxon>Malvales</taxon>
        <taxon>Malvaceae</taxon>
        <taxon>Malvoideae</taxon>
        <taxon>Gossypium</taxon>
    </lineage>
</organism>
<dbReference type="InterPro" id="IPR002156">
    <property type="entry name" value="RNaseH_domain"/>
</dbReference>
<reference evidence="2 3" key="1">
    <citation type="submission" date="2023-03" db="EMBL/GenBank/DDBJ databases">
        <title>WGS of Gossypium arboreum.</title>
        <authorList>
            <person name="Yu D."/>
        </authorList>
    </citation>
    <scope>NUCLEOTIDE SEQUENCE [LARGE SCALE GENOMIC DNA]</scope>
    <source>
        <tissue evidence="2">Leaf</tissue>
    </source>
</reference>
<dbReference type="Pfam" id="PF13456">
    <property type="entry name" value="RVT_3"/>
    <property type="match status" value="1"/>
</dbReference>
<evidence type="ECO:0000313" key="2">
    <source>
        <dbReference type="EMBL" id="KAK5793953.1"/>
    </source>
</evidence>